<feature type="region of interest" description="Disordered" evidence="1">
    <location>
        <begin position="1"/>
        <end position="20"/>
    </location>
</feature>
<feature type="region of interest" description="Disordered" evidence="1">
    <location>
        <begin position="49"/>
        <end position="68"/>
    </location>
</feature>
<gene>
    <name evidence="2" type="ORF">OLC1_LOCUS8173</name>
</gene>
<sequence length="68" mass="7618">MEEDNVRRENDIGSLRGSYTPSEEEVPLTIILGGESQVLNVEPILTIHPEPHEQGVHKSDKLRNPLGF</sequence>
<keyword evidence="3" id="KW-1185">Reference proteome</keyword>
<proteinExistence type="predicted"/>
<dbReference type="EMBL" id="OX459120">
    <property type="protein sequence ID" value="CAI9097781.1"/>
    <property type="molecule type" value="Genomic_DNA"/>
</dbReference>
<name>A0AAV1CQE0_OLDCO</name>
<evidence type="ECO:0000313" key="3">
    <source>
        <dbReference type="Proteomes" id="UP001161247"/>
    </source>
</evidence>
<accession>A0AAV1CQE0</accession>
<reference evidence="2" key="1">
    <citation type="submission" date="2023-03" db="EMBL/GenBank/DDBJ databases">
        <authorList>
            <person name="Julca I."/>
        </authorList>
    </citation>
    <scope>NUCLEOTIDE SEQUENCE</scope>
</reference>
<protein>
    <submittedName>
        <fullName evidence="2">OLC1v1034270C1</fullName>
    </submittedName>
</protein>
<feature type="compositionally biased region" description="Basic and acidic residues" evidence="1">
    <location>
        <begin position="1"/>
        <end position="11"/>
    </location>
</feature>
<dbReference type="AlphaFoldDB" id="A0AAV1CQE0"/>
<organism evidence="2 3">
    <name type="scientific">Oldenlandia corymbosa var. corymbosa</name>
    <dbReference type="NCBI Taxonomy" id="529605"/>
    <lineage>
        <taxon>Eukaryota</taxon>
        <taxon>Viridiplantae</taxon>
        <taxon>Streptophyta</taxon>
        <taxon>Embryophyta</taxon>
        <taxon>Tracheophyta</taxon>
        <taxon>Spermatophyta</taxon>
        <taxon>Magnoliopsida</taxon>
        <taxon>eudicotyledons</taxon>
        <taxon>Gunneridae</taxon>
        <taxon>Pentapetalae</taxon>
        <taxon>asterids</taxon>
        <taxon>lamiids</taxon>
        <taxon>Gentianales</taxon>
        <taxon>Rubiaceae</taxon>
        <taxon>Rubioideae</taxon>
        <taxon>Spermacoceae</taxon>
        <taxon>Hedyotis-Oldenlandia complex</taxon>
        <taxon>Oldenlandia</taxon>
    </lineage>
</organism>
<evidence type="ECO:0000313" key="2">
    <source>
        <dbReference type="EMBL" id="CAI9097781.1"/>
    </source>
</evidence>
<dbReference type="Proteomes" id="UP001161247">
    <property type="component" value="Chromosome 3"/>
</dbReference>
<evidence type="ECO:0000256" key="1">
    <source>
        <dbReference type="SAM" id="MobiDB-lite"/>
    </source>
</evidence>